<gene>
    <name evidence="2" type="ORF">Ani05nite_79660</name>
</gene>
<feature type="region of interest" description="Disordered" evidence="1">
    <location>
        <begin position="279"/>
        <end position="302"/>
    </location>
</feature>
<reference evidence="2" key="1">
    <citation type="submission" date="2021-01" db="EMBL/GenBank/DDBJ databases">
        <title>Whole genome shotgun sequence of Actinoplanes nipponensis NBRC 14063.</title>
        <authorList>
            <person name="Komaki H."/>
            <person name="Tamura T."/>
        </authorList>
    </citation>
    <scope>NUCLEOTIDE SEQUENCE</scope>
    <source>
        <strain evidence="2">NBRC 14063</strain>
    </source>
</reference>
<evidence type="ECO:0008006" key="4">
    <source>
        <dbReference type="Google" id="ProtNLM"/>
    </source>
</evidence>
<name>A0A919JS22_9ACTN</name>
<organism evidence="2 3">
    <name type="scientific">Actinoplanes nipponensis</name>
    <dbReference type="NCBI Taxonomy" id="135950"/>
    <lineage>
        <taxon>Bacteria</taxon>
        <taxon>Bacillati</taxon>
        <taxon>Actinomycetota</taxon>
        <taxon>Actinomycetes</taxon>
        <taxon>Micromonosporales</taxon>
        <taxon>Micromonosporaceae</taxon>
        <taxon>Actinoplanes</taxon>
    </lineage>
</organism>
<evidence type="ECO:0000313" key="2">
    <source>
        <dbReference type="EMBL" id="GIE54432.1"/>
    </source>
</evidence>
<keyword evidence="3" id="KW-1185">Reference proteome</keyword>
<dbReference type="Pfam" id="PF21863">
    <property type="entry name" value="HTH_67"/>
    <property type="match status" value="1"/>
</dbReference>
<protein>
    <recommendedName>
        <fullName evidence="4">SalK</fullName>
    </recommendedName>
</protein>
<dbReference type="NCBIfam" id="NF047719">
    <property type="entry name" value="SCO6745_fam_HTH"/>
    <property type="match status" value="1"/>
</dbReference>
<evidence type="ECO:0000313" key="3">
    <source>
        <dbReference type="Proteomes" id="UP000647172"/>
    </source>
</evidence>
<dbReference type="AlphaFoldDB" id="A0A919JS22"/>
<dbReference type="InterPro" id="IPR054058">
    <property type="entry name" value="HTH_67"/>
</dbReference>
<dbReference type="EMBL" id="BOMQ01000102">
    <property type="protein sequence ID" value="GIE54432.1"/>
    <property type="molecule type" value="Genomic_DNA"/>
</dbReference>
<dbReference type="Proteomes" id="UP000647172">
    <property type="component" value="Unassembled WGS sequence"/>
</dbReference>
<dbReference type="RefSeq" id="WP_239131091.1">
    <property type="nucleotide sequence ID" value="NZ_BAAAYJ010000090.1"/>
</dbReference>
<feature type="compositionally biased region" description="Polar residues" evidence="1">
    <location>
        <begin position="287"/>
        <end position="302"/>
    </location>
</feature>
<proteinExistence type="predicted"/>
<comment type="caution">
    <text evidence="2">The sequence shown here is derived from an EMBL/GenBank/DDBJ whole genome shotgun (WGS) entry which is preliminary data.</text>
</comment>
<evidence type="ECO:0000256" key="1">
    <source>
        <dbReference type="SAM" id="MobiDB-lite"/>
    </source>
</evidence>
<sequence>MGTDAVARRLWELYEPLHAVTYFAPEARAAFVDAGLRGFWRGYFAGRAAPLGPVPAAPVTALFFSFAPAMVARALPDVWQRASPEQTLAARTDGAVAALRALLPPDPPRWAEAADLLEAAARAAATDGRALGAANAALPRPDDALARLWLAATVLREHRGDGHIAALVTAGLTGREALVLRDALYGGRDQLQPNRGWTDAEWDDARRALAHRGWLDDDGRPTAAGADVHRVVEDRTDQLAAQPWSPLSPADRTRLAELLTPLAAAAEVVIPYPNPMGVPRAGRADRASSQATGTDNPYISSP</sequence>
<accession>A0A919JS22</accession>